<name>A0A0L0G5E0_9EUKA</name>
<dbReference type="Pfam" id="PF00566">
    <property type="entry name" value="RabGAP-TBC"/>
    <property type="match status" value="1"/>
</dbReference>
<dbReference type="GO" id="GO:0006886">
    <property type="term" value="P:intracellular protein transport"/>
    <property type="evidence" value="ECO:0007669"/>
    <property type="project" value="TreeGrafter"/>
</dbReference>
<accession>A0A0L0G5E0</accession>
<dbReference type="InterPro" id="IPR035969">
    <property type="entry name" value="Rab-GAP_TBC_sf"/>
</dbReference>
<dbReference type="RefSeq" id="XP_014158147.1">
    <property type="nucleotide sequence ID" value="XM_014302672.1"/>
</dbReference>
<evidence type="ECO:0000313" key="4">
    <source>
        <dbReference type="Proteomes" id="UP000054560"/>
    </source>
</evidence>
<dbReference type="InterPro" id="IPR000195">
    <property type="entry name" value="Rab-GAP-TBC_dom"/>
</dbReference>
<feature type="compositionally biased region" description="Low complexity" evidence="1">
    <location>
        <begin position="580"/>
        <end position="591"/>
    </location>
</feature>
<evidence type="ECO:0000256" key="1">
    <source>
        <dbReference type="SAM" id="MobiDB-lite"/>
    </source>
</evidence>
<feature type="compositionally biased region" description="Polar residues" evidence="1">
    <location>
        <begin position="660"/>
        <end position="669"/>
    </location>
</feature>
<evidence type="ECO:0000259" key="2">
    <source>
        <dbReference type="PROSITE" id="PS50086"/>
    </source>
</evidence>
<gene>
    <name evidence="3" type="ORF">SARC_03517</name>
</gene>
<dbReference type="GeneID" id="25904021"/>
<reference evidence="3 4" key="1">
    <citation type="submission" date="2011-02" db="EMBL/GenBank/DDBJ databases">
        <title>The Genome Sequence of Sphaeroforma arctica JP610.</title>
        <authorList>
            <consortium name="The Broad Institute Genome Sequencing Platform"/>
            <person name="Russ C."/>
            <person name="Cuomo C."/>
            <person name="Young S.K."/>
            <person name="Zeng Q."/>
            <person name="Gargeya S."/>
            <person name="Alvarado L."/>
            <person name="Berlin A."/>
            <person name="Chapman S.B."/>
            <person name="Chen Z."/>
            <person name="Freedman E."/>
            <person name="Gellesch M."/>
            <person name="Goldberg J."/>
            <person name="Griggs A."/>
            <person name="Gujja S."/>
            <person name="Heilman E."/>
            <person name="Heiman D."/>
            <person name="Howarth C."/>
            <person name="Mehta T."/>
            <person name="Neiman D."/>
            <person name="Pearson M."/>
            <person name="Roberts A."/>
            <person name="Saif S."/>
            <person name="Shea T."/>
            <person name="Shenoy N."/>
            <person name="Sisk P."/>
            <person name="Stolte C."/>
            <person name="Sykes S."/>
            <person name="White J."/>
            <person name="Yandava C."/>
            <person name="Burger G."/>
            <person name="Gray M.W."/>
            <person name="Holland P.W.H."/>
            <person name="King N."/>
            <person name="Lang F.B.F."/>
            <person name="Roger A.J."/>
            <person name="Ruiz-Trillo I."/>
            <person name="Haas B."/>
            <person name="Nusbaum C."/>
            <person name="Birren B."/>
        </authorList>
    </citation>
    <scope>NUCLEOTIDE SEQUENCE [LARGE SCALE GENOMIC DNA]</scope>
    <source>
        <strain evidence="3 4">JP610</strain>
    </source>
</reference>
<proteinExistence type="predicted"/>
<dbReference type="Gene3D" id="1.10.8.270">
    <property type="entry name" value="putative rabgap domain of human tbc1 domain family member 14 like domains"/>
    <property type="match status" value="1"/>
</dbReference>
<feature type="domain" description="Rab-GAP TBC" evidence="2">
    <location>
        <begin position="20"/>
        <end position="400"/>
    </location>
</feature>
<feature type="compositionally biased region" description="Low complexity" evidence="1">
    <location>
        <begin position="643"/>
        <end position="652"/>
    </location>
</feature>
<dbReference type="SUPFAM" id="SSF47923">
    <property type="entry name" value="Ypt/Rab-GAP domain of gyp1p"/>
    <property type="match status" value="2"/>
</dbReference>
<keyword evidence="4" id="KW-1185">Reference proteome</keyword>
<feature type="region of interest" description="Disordered" evidence="1">
    <location>
        <begin position="577"/>
        <end position="703"/>
    </location>
</feature>
<dbReference type="Proteomes" id="UP000054560">
    <property type="component" value="Unassembled WGS sequence"/>
</dbReference>
<dbReference type="PANTHER" id="PTHR22957:SF27">
    <property type="entry name" value="TBC1 DOMAIN FAMILY MEMBER 13"/>
    <property type="match status" value="1"/>
</dbReference>
<dbReference type="AlphaFoldDB" id="A0A0L0G5E0"/>
<feature type="region of interest" description="Disordered" evidence="1">
    <location>
        <begin position="475"/>
        <end position="502"/>
    </location>
</feature>
<dbReference type="GO" id="GO:0005096">
    <property type="term" value="F:GTPase activator activity"/>
    <property type="evidence" value="ECO:0007669"/>
    <property type="project" value="TreeGrafter"/>
</dbReference>
<protein>
    <recommendedName>
        <fullName evidence="2">Rab-GAP TBC domain-containing protein</fullName>
    </recommendedName>
</protein>
<dbReference type="Gene3D" id="1.10.472.80">
    <property type="entry name" value="Ypt/Rab-GAP domain of gyp1p, domain 3"/>
    <property type="match status" value="1"/>
</dbReference>
<dbReference type="eggNOG" id="KOG4567">
    <property type="taxonomic scope" value="Eukaryota"/>
</dbReference>
<dbReference type="PANTHER" id="PTHR22957">
    <property type="entry name" value="TBC1 DOMAIN FAMILY MEMBER GTPASE-ACTIVATING PROTEIN"/>
    <property type="match status" value="1"/>
</dbReference>
<feature type="compositionally biased region" description="Basic and acidic residues" evidence="1">
    <location>
        <begin position="620"/>
        <end position="630"/>
    </location>
</feature>
<evidence type="ECO:0000313" key="3">
    <source>
        <dbReference type="EMBL" id="KNC84245.1"/>
    </source>
</evidence>
<dbReference type="PROSITE" id="PS50086">
    <property type="entry name" value="TBC_RABGAP"/>
    <property type="match status" value="1"/>
</dbReference>
<feature type="region of interest" description="Disordered" evidence="1">
    <location>
        <begin position="256"/>
        <end position="295"/>
    </location>
</feature>
<sequence length="805" mass="88244">MSQEILIAYIHNFLRLGLRRSQEHLRPLLWKILLGQLPADTRIWPKASVDDRAAYKNLLADVITQPVDEDGSAKSDHPLSSNDDSKWQQYLNDNKLINTIHKDIRRISSDFAFVREWSRTPPPIPIPLHTRLETHSENELSPSHFMYSPASTRDDSDKQPVATGEADALSTAVTPTKRGRGERNVVDTDTEAVRAANEEGNGQVMNRERREKHWEVVERILFVYAKTNVGVGYVQGLTDLVLPLYATMSLATDEQDHVTLPSSESSDIATTKTGNTPQSSPLAKAKHTDDEATPTATPTKMAAAVCPHAECDTFYTFTMLMGGQRNNFIHALDDTELGITGLIERVSVLLKAKDPELSMSLEDKGLLPQYYLFQWLSLLFTRQFPITGVVMVWDRLLAMDDPSDLSVYMCIAMVMNLRNVLISSEFSDAVTLLQNFHTNNPKRLIKFAFSMYLADDHGRNVRRVSGDLLERALSSRGSSAENNGNSLERSESNSSMSSSGRQSPLFGSLSFVGGSTSSTGSSTTSLKNATSSANTSVAGMMQGLSWGFTAKLTAASTKLTEVAGSAGQRLQSLATSATESYSGGSYPGSDSVQKNSRGARLQRDARANAYSRRTQPAKGGSREGAKDVHDIQSSQTKSKRSSTSHSKSNRQSGTGGDSHTWGSRRSTSKINHEISMSEMNEVSRGSGGNSQKSSGMVLGMGSMDAQGDELVDGLYGDWRRRHTSENFELAPNTEGRGYVNDTHKYHKDSGFSAETNDGVKLSFSDDDYVDFPPDLPTASLIEENVLFSFGNEDDELSGEESDVLV</sequence>
<dbReference type="EMBL" id="KQ241777">
    <property type="protein sequence ID" value="KNC84245.1"/>
    <property type="molecule type" value="Genomic_DNA"/>
</dbReference>
<dbReference type="OrthoDB" id="10263206at2759"/>
<feature type="compositionally biased region" description="Polar residues" evidence="1">
    <location>
        <begin position="260"/>
        <end position="281"/>
    </location>
</feature>
<dbReference type="SMART" id="SM00164">
    <property type="entry name" value="TBC"/>
    <property type="match status" value="1"/>
</dbReference>
<organism evidence="3 4">
    <name type="scientific">Sphaeroforma arctica JP610</name>
    <dbReference type="NCBI Taxonomy" id="667725"/>
    <lineage>
        <taxon>Eukaryota</taxon>
        <taxon>Ichthyosporea</taxon>
        <taxon>Ichthyophonida</taxon>
        <taxon>Sphaeroforma</taxon>
    </lineage>
</organism>
<feature type="region of interest" description="Disordered" evidence="1">
    <location>
        <begin position="148"/>
        <end position="169"/>
    </location>
</feature>
<feature type="compositionally biased region" description="Low complexity" evidence="1">
    <location>
        <begin position="482"/>
        <end position="502"/>
    </location>
</feature>